<sequence>MERTLAALLLTLSPCFAFSESNWYGSLFGGANFLDFSSRDYQVDLRTGFAFSISAGYVFPSCLILEVEGSQRYNSIREARFSEEPLTIDGHVSSTALLGNCLYTCKFFKPYLLSLTPYFGFGLGFVNNQVKLKNEIFHKKATQNSFAAQVILGLFKKINPYWDVSLEYRFFDSRLNAKEHTLGIKTIFYKS</sequence>
<dbReference type="AlphaFoldDB" id="A0A090DWP4"/>
<dbReference type="STRING" id="1437425.CSEC_0432"/>
<dbReference type="EMBL" id="CCEJ010000003">
    <property type="protein sequence ID" value="CDR33269.1"/>
    <property type="molecule type" value="Genomic_DNA"/>
</dbReference>
<evidence type="ECO:0000259" key="2">
    <source>
        <dbReference type="Pfam" id="PF13505"/>
    </source>
</evidence>
<dbReference type="SUPFAM" id="SSF56925">
    <property type="entry name" value="OMPA-like"/>
    <property type="match status" value="1"/>
</dbReference>
<gene>
    <name evidence="3" type="ORF">CSEC_0432</name>
</gene>
<dbReference type="RefSeq" id="WP_041016789.1">
    <property type="nucleotide sequence ID" value="NZ_CCEJ010000003.1"/>
</dbReference>
<feature type="domain" description="Outer membrane protein beta-barrel" evidence="2">
    <location>
        <begin position="6"/>
        <end position="183"/>
    </location>
</feature>
<dbReference type="Gene3D" id="2.40.160.20">
    <property type="match status" value="1"/>
</dbReference>
<organism evidence="3 4">
    <name type="scientific">Candidatus Criblamydia sequanensis CRIB-18</name>
    <dbReference type="NCBI Taxonomy" id="1437425"/>
    <lineage>
        <taxon>Bacteria</taxon>
        <taxon>Pseudomonadati</taxon>
        <taxon>Chlamydiota</taxon>
        <taxon>Chlamydiia</taxon>
        <taxon>Parachlamydiales</taxon>
        <taxon>Candidatus Criblamydiaceae</taxon>
        <taxon>Candidatus Criblamydia</taxon>
    </lineage>
</organism>
<proteinExistence type="predicted"/>
<reference evidence="3" key="2">
    <citation type="submission" date="2014-09" db="EMBL/GenBank/DDBJ databases">
        <title>Criblamydia sequanensis harbors a mega-plasmid encoding arsenite resistance.</title>
        <authorList>
            <person name="Bertelli C."/>
            <person name="Goesmann A."/>
            <person name="Greub G."/>
        </authorList>
    </citation>
    <scope>NUCLEOTIDE SEQUENCE [LARGE SCALE GENOMIC DNA]</scope>
    <source>
        <strain evidence="3">CRIB-18</strain>
    </source>
</reference>
<dbReference type="InterPro" id="IPR011250">
    <property type="entry name" value="OMP/PagP_B-barrel"/>
</dbReference>
<evidence type="ECO:0000313" key="4">
    <source>
        <dbReference type="Proteomes" id="UP000031552"/>
    </source>
</evidence>
<keyword evidence="1" id="KW-0732">Signal</keyword>
<keyword evidence="4" id="KW-1185">Reference proteome</keyword>
<accession>A0A090DWP4</accession>
<evidence type="ECO:0000256" key="1">
    <source>
        <dbReference type="ARBA" id="ARBA00022729"/>
    </source>
</evidence>
<dbReference type="Pfam" id="PF13505">
    <property type="entry name" value="OMP_b-brl"/>
    <property type="match status" value="1"/>
</dbReference>
<dbReference type="OrthoDB" id="6101900at2"/>
<comment type="caution">
    <text evidence="3">The sequence shown here is derived from an EMBL/GenBank/DDBJ whole genome shotgun (WGS) entry which is preliminary data.</text>
</comment>
<dbReference type="eggNOG" id="COG3637">
    <property type="taxonomic scope" value="Bacteria"/>
</dbReference>
<reference evidence="3" key="1">
    <citation type="submission" date="2013-12" db="EMBL/GenBank/DDBJ databases">
        <authorList>
            <person name="Linke B."/>
        </authorList>
    </citation>
    <scope>NUCLEOTIDE SEQUENCE [LARGE SCALE GENOMIC DNA]</scope>
    <source>
        <strain evidence="3">CRIB-18</strain>
    </source>
</reference>
<name>A0A090DWP4_9BACT</name>
<protein>
    <submittedName>
        <fullName evidence="3">Conserved putative secreted protein</fullName>
    </submittedName>
</protein>
<dbReference type="InterPro" id="IPR027385">
    <property type="entry name" value="Beta-barrel_OMP"/>
</dbReference>
<dbReference type="Proteomes" id="UP000031552">
    <property type="component" value="Unassembled WGS sequence"/>
</dbReference>
<evidence type="ECO:0000313" key="3">
    <source>
        <dbReference type="EMBL" id="CDR33269.1"/>
    </source>
</evidence>